<comment type="caution">
    <text evidence="1">The sequence shown here is derived from an EMBL/GenBank/DDBJ whole genome shotgun (WGS) entry which is preliminary data.</text>
</comment>
<protein>
    <submittedName>
        <fullName evidence="1">Uncharacterized protein</fullName>
    </submittedName>
</protein>
<dbReference type="RefSeq" id="WP_037450892.1">
    <property type="nucleotide sequence ID" value="NZ_AVFL01000006.1"/>
</dbReference>
<proteinExistence type="predicted"/>
<evidence type="ECO:0000313" key="2">
    <source>
        <dbReference type="Proteomes" id="UP000019486"/>
    </source>
</evidence>
<sequence>MVDDAGRLPDLLCLSETAKVPGSHDMTVHLCKSRGSFEPIRLRLVIRPKPPEAVEGAVKVTHHVSGKGQHHAIGPRTLAAVEQLVVITLS</sequence>
<dbReference type="STRING" id="1385369.N825_33975"/>
<reference evidence="1 2" key="1">
    <citation type="submission" date="2013-08" db="EMBL/GenBank/DDBJ databases">
        <title>The genome sequence of Skermanella stibiiresistens.</title>
        <authorList>
            <person name="Zhu W."/>
            <person name="Wang G."/>
        </authorList>
    </citation>
    <scope>NUCLEOTIDE SEQUENCE [LARGE SCALE GENOMIC DNA]</scope>
    <source>
        <strain evidence="1 2">SB22</strain>
    </source>
</reference>
<evidence type="ECO:0000313" key="1">
    <source>
        <dbReference type="EMBL" id="EWY40943.1"/>
    </source>
</evidence>
<keyword evidence="2" id="KW-1185">Reference proteome</keyword>
<dbReference type="Proteomes" id="UP000019486">
    <property type="component" value="Unassembled WGS sequence"/>
</dbReference>
<dbReference type="AlphaFoldDB" id="W9HAQ5"/>
<gene>
    <name evidence="1" type="ORF">N825_33975</name>
</gene>
<accession>W9HAQ5</accession>
<dbReference type="EMBL" id="AVFL01000006">
    <property type="protein sequence ID" value="EWY40943.1"/>
    <property type="molecule type" value="Genomic_DNA"/>
</dbReference>
<organism evidence="1 2">
    <name type="scientific">Skermanella stibiiresistens SB22</name>
    <dbReference type="NCBI Taxonomy" id="1385369"/>
    <lineage>
        <taxon>Bacteria</taxon>
        <taxon>Pseudomonadati</taxon>
        <taxon>Pseudomonadota</taxon>
        <taxon>Alphaproteobacteria</taxon>
        <taxon>Rhodospirillales</taxon>
        <taxon>Azospirillaceae</taxon>
        <taxon>Skermanella</taxon>
    </lineage>
</organism>
<name>W9HAQ5_9PROT</name>